<evidence type="ECO:0000259" key="2">
    <source>
        <dbReference type="Pfam" id="PF13914"/>
    </source>
</evidence>
<dbReference type="PANTHER" id="PTHR21685:SF0">
    <property type="entry name" value="PHOSTENSIN"/>
    <property type="match status" value="1"/>
</dbReference>
<feature type="compositionally biased region" description="Polar residues" evidence="1">
    <location>
        <begin position="91"/>
        <end position="100"/>
    </location>
</feature>
<organism evidence="3 4">
    <name type="scientific">Bagarius yarrelli</name>
    <name type="common">Goonch</name>
    <name type="synonym">Bagrus yarrelli</name>
    <dbReference type="NCBI Taxonomy" id="175774"/>
    <lineage>
        <taxon>Eukaryota</taxon>
        <taxon>Metazoa</taxon>
        <taxon>Chordata</taxon>
        <taxon>Craniata</taxon>
        <taxon>Vertebrata</taxon>
        <taxon>Euteleostomi</taxon>
        <taxon>Actinopterygii</taxon>
        <taxon>Neopterygii</taxon>
        <taxon>Teleostei</taxon>
        <taxon>Ostariophysi</taxon>
        <taxon>Siluriformes</taxon>
        <taxon>Sisoridae</taxon>
        <taxon>Sisorinae</taxon>
        <taxon>Bagarius</taxon>
    </lineage>
</organism>
<dbReference type="Proteomes" id="UP000319801">
    <property type="component" value="Unassembled WGS sequence"/>
</dbReference>
<dbReference type="AlphaFoldDB" id="A0A556VX62"/>
<feature type="compositionally biased region" description="Low complexity" evidence="1">
    <location>
        <begin position="128"/>
        <end position="157"/>
    </location>
</feature>
<evidence type="ECO:0000256" key="1">
    <source>
        <dbReference type="SAM" id="MobiDB-lite"/>
    </source>
</evidence>
<comment type="caution">
    <text evidence="3">The sequence shown here is derived from an EMBL/GenBank/DDBJ whole genome shotgun (WGS) entry which is preliminary data.</text>
</comment>
<dbReference type="InterPro" id="IPR026671">
    <property type="entry name" value="PPP1R18/Tprn"/>
</dbReference>
<dbReference type="EMBL" id="VCAZ01000416">
    <property type="protein sequence ID" value="TUP51215.1"/>
    <property type="molecule type" value="Genomic_DNA"/>
</dbReference>
<proteinExistence type="predicted"/>
<sequence length="264" mass="29359">MSRIYKPVSSRSDVCITERNLGIQTHSGGMIKLKGGQLPVGAPKIQTGPSVQSVQHRVEQFHLREQEVQKKNDEEEVQNQSVCEHQKQTEQTKPNPSATTKAPLFTIRSASGGRGKRGTTFTITPRGSTPSVTPSSSVPTSKVPSSSSTTPDAPSNTAELSKKRYPTAEEIEVMGGYQKLERSCLMKNRRAPKTGRVSFDDCPVRVYTYSPEASVVDEEESSDNWRRKEEKEEELDEDVCMDEVTGLRRVLRVGVYKSPHFTTK</sequence>
<accession>A0A556VX62</accession>
<gene>
    <name evidence="3" type="ORF">Baya_16963</name>
</gene>
<protein>
    <submittedName>
        <fullName evidence="3">Phostensin</fullName>
    </submittedName>
</protein>
<dbReference type="Pfam" id="PF13914">
    <property type="entry name" value="Phostensin"/>
    <property type="match status" value="1"/>
</dbReference>
<dbReference type="OrthoDB" id="8965062at2759"/>
<feature type="region of interest" description="Disordered" evidence="1">
    <location>
        <begin position="66"/>
        <end position="164"/>
    </location>
</feature>
<dbReference type="GO" id="GO:0019902">
    <property type="term" value="F:phosphatase binding"/>
    <property type="evidence" value="ECO:0007669"/>
    <property type="project" value="InterPro"/>
</dbReference>
<dbReference type="PANTHER" id="PTHR21685">
    <property type="entry name" value="TON-B BOX DOMAIN"/>
    <property type="match status" value="1"/>
</dbReference>
<dbReference type="InterPro" id="IPR025907">
    <property type="entry name" value="Phostensin/Taperin_PP1-bd_dom"/>
</dbReference>
<evidence type="ECO:0000313" key="4">
    <source>
        <dbReference type="Proteomes" id="UP000319801"/>
    </source>
</evidence>
<feature type="domain" description="Phostensin/Taperin PP1-binding" evidence="2">
    <location>
        <begin position="114"/>
        <end position="216"/>
    </location>
</feature>
<reference evidence="3 4" key="1">
    <citation type="journal article" date="2019" name="Genome Biol. Evol.">
        <title>Whole-Genome Sequencing of the Giant Devil Catfish, Bagarius yarrelli.</title>
        <authorList>
            <person name="Jiang W."/>
            <person name="Lv Y."/>
            <person name="Cheng L."/>
            <person name="Yang K."/>
            <person name="Chao B."/>
            <person name="Wang X."/>
            <person name="Li Y."/>
            <person name="Pan X."/>
            <person name="You X."/>
            <person name="Zhang Y."/>
            <person name="Yang J."/>
            <person name="Li J."/>
            <person name="Zhang X."/>
            <person name="Liu S."/>
            <person name="Sun C."/>
            <person name="Yang J."/>
            <person name="Shi Q."/>
        </authorList>
    </citation>
    <scope>NUCLEOTIDE SEQUENCE [LARGE SCALE GENOMIC DNA]</scope>
    <source>
        <strain evidence="3">JWS20170419001</strain>
        <tissue evidence="3">Muscle</tissue>
    </source>
</reference>
<name>A0A556VX62_BAGYA</name>
<keyword evidence="4" id="KW-1185">Reference proteome</keyword>
<feature type="region of interest" description="Disordered" evidence="1">
    <location>
        <begin position="214"/>
        <end position="233"/>
    </location>
</feature>
<evidence type="ECO:0000313" key="3">
    <source>
        <dbReference type="EMBL" id="TUP51215.1"/>
    </source>
</evidence>